<evidence type="ECO:0000313" key="1">
    <source>
        <dbReference type="EMBL" id="ORJ27424.1"/>
    </source>
</evidence>
<gene>
    <name evidence="1" type="ORF">BS640_00440</name>
</gene>
<dbReference type="EMBL" id="MRWE01000001">
    <property type="protein sequence ID" value="ORJ27424.1"/>
    <property type="molecule type" value="Genomic_DNA"/>
</dbReference>
<sequence length="239" mass="26288">MKRRHFLTSLGVLLISTALKVKAKIISGGMPWVVHAVRPPKPVVAGDWLYFNPLEVATVEAIADRIIPADELSIGGKEAGCAVFLDRQLAGDYGQAVSVYRLGPVIQDGIPQAGPQYKDTPAERYRTGLASINEASKAHYSGKTFSELTHEQQDDLLSKIETGDIPLAGVNGKFFFAQLIQNMREGFFADPIYGGNKDMASWKMLGFPGAQYDFRDVIDRRGEDLHIIPVSMVSNYEKS</sequence>
<dbReference type="Proteomes" id="UP000192536">
    <property type="component" value="Unassembled WGS sequence"/>
</dbReference>
<reference evidence="1 2" key="1">
    <citation type="journal article" date="2017" name="Int. J. Syst. Evol. Microbiol.">
        <title>Rouxiella badensis sp. nov. and Rouxiella silvae sp. nov. isolated from peat bog soil in Germany and emendation of the genus description.</title>
        <authorList>
            <person name="Le Fleche-Mateos A."/>
            <person name="Kugler J.H."/>
            <person name="Hansen S.H."/>
            <person name="Syldatk C."/>
            <person name="Hausmann R."/>
            <person name="Lomprez F."/>
            <person name="Vandenbogaert M."/>
            <person name="Manuguerra J.C."/>
            <person name="Grimont P.A."/>
        </authorList>
    </citation>
    <scope>NUCLEOTIDE SEQUENCE [LARGE SCALE GENOMIC DNA]</scope>
    <source>
        <strain evidence="1 2">DSM 100043</strain>
    </source>
</reference>
<accession>A0A1X0WKX4</accession>
<name>A0A1X0WKX4_9GAMM</name>
<dbReference type="RefSeq" id="WP_017493651.1">
    <property type="nucleotide sequence ID" value="NZ_CAUQAZ010000013.1"/>
</dbReference>
<dbReference type="STRING" id="1646377.BS640_00440"/>
<comment type="caution">
    <text evidence="1">The sequence shown here is derived from an EMBL/GenBank/DDBJ whole genome shotgun (WGS) entry which is preliminary data.</text>
</comment>
<protein>
    <submittedName>
        <fullName evidence="1">Gluconate 2-dehydrogenase</fullName>
    </submittedName>
</protein>
<keyword evidence="2" id="KW-1185">Reference proteome</keyword>
<proteinExistence type="predicted"/>
<dbReference type="InterPro" id="IPR027056">
    <property type="entry name" value="Gluconate_2DH_su3"/>
</dbReference>
<dbReference type="Pfam" id="PF13618">
    <property type="entry name" value="Gluconate_2-dh3"/>
    <property type="match status" value="1"/>
</dbReference>
<dbReference type="AlphaFoldDB" id="A0A1X0WKX4"/>
<organism evidence="1 2">
    <name type="scientific">Rouxiella badensis</name>
    <dbReference type="NCBI Taxonomy" id="1646377"/>
    <lineage>
        <taxon>Bacteria</taxon>
        <taxon>Pseudomonadati</taxon>
        <taxon>Pseudomonadota</taxon>
        <taxon>Gammaproteobacteria</taxon>
        <taxon>Enterobacterales</taxon>
        <taxon>Yersiniaceae</taxon>
        <taxon>Rouxiella</taxon>
    </lineage>
</organism>
<evidence type="ECO:0000313" key="2">
    <source>
        <dbReference type="Proteomes" id="UP000192536"/>
    </source>
</evidence>